<dbReference type="FunCoup" id="A0A151ZIJ7">
    <property type="interactions" value="72"/>
</dbReference>
<dbReference type="SUPFAM" id="SSF50978">
    <property type="entry name" value="WD40 repeat-like"/>
    <property type="match status" value="1"/>
</dbReference>
<protein>
    <submittedName>
        <fullName evidence="13">Uncharacterized protein</fullName>
    </submittedName>
</protein>
<dbReference type="InterPro" id="IPR015943">
    <property type="entry name" value="WD40/YVTN_repeat-like_dom_sf"/>
</dbReference>
<name>A0A151ZIJ7_TIELA</name>
<keyword evidence="3" id="KW-0853">WD repeat</keyword>
<keyword evidence="9 12" id="KW-1133">Transmembrane helix</keyword>
<evidence type="ECO:0000256" key="11">
    <source>
        <dbReference type="SAM" id="MobiDB-lite"/>
    </source>
</evidence>
<evidence type="ECO:0000256" key="4">
    <source>
        <dbReference type="ARBA" id="ARBA00022692"/>
    </source>
</evidence>
<sequence>MSELKKKKSQKENDSSKSLGDKKQSKETEKTLQNSSNSSTSNVDITTELVSCKYPVYCCSSNNNLIAVGGGGGKASTGVPNGINLFQWSKQDKIHRFKELELLVTPDCVSNMSFQNDKDTLAYGIDYTVHVVEYLNGKFRNQKEIDIRDATSGNSGLNKQGEKYEIQSMRFNQTNDRLLVLDNDKIIKIFNTENYKLLKVINSTHLKEINSFDIHPTSTYLATTSKDQSCKIINLLSGKVEHTLQYKHRKQTLAFRGCRFSPDSVYLYTCQSIPKSKQHPGCSVVSKWEFLNGICKEIQSKEFQNSHNTSFELSPNGKYLAIGTADSMITVLSAETLSKVDKWEPHGFIITDLKFSPDSSSVFSVSVDYTCRSHLIGQNSSSESNHMKIILILISLIVLILAYVYNKN</sequence>
<keyword evidence="10 12" id="KW-0472">Membrane</keyword>
<evidence type="ECO:0000256" key="10">
    <source>
        <dbReference type="ARBA" id="ARBA00023136"/>
    </source>
</evidence>
<dbReference type="InterPro" id="IPR045260">
    <property type="entry name" value="Sec12-like"/>
</dbReference>
<evidence type="ECO:0000256" key="6">
    <source>
        <dbReference type="ARBA" id="ARBA00022824"/>
    </source>
</evidence>
<keyword evidence="14" id="KW-1185">Reference proteome</keyword>
<evidence type="ECO:0000256" key="2">
    <source>
        <dbReference type="ARBA" id="ARBA00022448"/>
    </source>
</evidence>
<dbReference type="PANTHER" id="PTHR23284">
    <property type="entry name" value="PROLACTIN REGULATORY ELEMENT BINDING PROTEIN"/>
    <property type="match status" value="1"/>
</dbReference>
<dbReference type="PANTHER" id="PTHR23284:SF0">
    <property type="entry name" value="PROLACTIN REGULATORY ELEMENT-BINDING PROTEIN"/>
    <property type="match status" value="1"/>
</dbReference>
<evidence type="ECO:0000256" key="8">
    <source>
        <dbReference type="ARBA" id="ARBA00022927"/>
    </source>
</evidence>
<dbReference type="OMA" id="CKSHRIG"/>
<dbReference type="SMART" id="SM00320">
    <property type="entry name" value="WD40"/>
    <property type="match status" value="4"/>
</dbReference>
<dbReference type="Proteomes" id="UP000076078">
    <property type="component" value="Unassembled WGS sequence"/>
</dbReference>
<dbReference type="AlphaFoldDB" id="A0A151ZIJ7"/>
<reference evidence="13 14" key="1">
    <citation type="submission" date="2015-12" db="EMBL/GenBank/DDBJ databases">
        <title>Dictyostelia acquired genes for synthesis and detection of signals that induce cell-type specialization by lateral gene transfer from prokaryotes.</title>
        <authorList>
            <person name="Gloeckner G."/>
            <person name="Schaap P."/>
        </authorList>
    </citation>
    <scope>NUCLEOTIDE SEQUENCE [LARGE SCALE GENOMIC DNA]</scope>
    <source>
        <strain evidence="13 14">TK</strain>
    </source>
</reference>
<dbReference type="STRING" id="361077.A0A151ZIJ7"/>
<dbReference type="Gene3D" id="2.130.10.10">
    <property type="entry name" value="YVTN repeat-like/Quinoprotein amine dehydrogenase"/>
    <property type="match status" value="1"/>
</dbReference>
<keyword evidence="6" id="KW-0256">Endoplasmic reticulum</keyword>
<feature type="compositionally biased region" description="Basic and acidic residues" evidence="11">
    <location>
        <begin position="10"/>
        <end position="30"/>
    </location>
</feature>
<keyword evidence="4 12" id="KW-0812">Transmembrane</keyword>
<evidence type="ECO:0000256" key="1">
    <source>
        <dbReference type="ARBA" id="ARBA00004389"/>
    </source>
</evidence>
<keyword evidence="8" id="KW-0653">Protein transport</keyword>
<dbReference type="GO" id="GO:0005085">
    <property type="term" value="F:guanyl-nucleotide exchange factor activity"/>
    <property type="evidence" value="ECO:0007669"/>
    <property type="project" value="InterPro"/>
</dbReference>
<organism evidence="13 14">
    <name type="scientific">Tieghemostelium lacteum</name>
    <name type="common">Slime mold</name>
    <name type="synonym">Dictyostelium lacteum</name>
    <dbReference type="NCBI Taxonomy" id="361077"/>
    <lineage>
        <taxon>Eukaryota</taxon>
        <taxon>Amoebozoa</taxon>
        <taxon>Evosea</taxon>
        <taxon>Eumycetozoa</taxon>
        <taxon>Dictyostelia</taxon>
        <taxon>Dictyosteliales</taxon>
        <taxon>Raperosteliaceae</taxon>
        <taxon>Tieghemostelium</taxon>
    </lineage>
</organism>
<proteinExistence type="predicted"/>
<accession>A0A151ZIJ7</accession>
<comment type="caution">
    <text evidence="13">The sequence shown here is derived from an EMBL/GenBank/DDBJ whole genome shotgun (WGS) entry which is preliminary data.</text>
</comment>
<feature type="transmembrane region" description="Helical" evidence="12">
    <location>
        <begin position="389"/>
        <end position="405"/>
    </location>
</feature>
<comment type="subcellular location">
    <subcellularLocation>
        <location evidence="1">Endoplasmic reticulum membrane</location>
        <topology evidence="1">Single-pass membrane protein</topology>
    </subcellularLocation>
</comment>
<keyword evidence="7" id="KW-0931">ER-Golgi transport</keyword>
<dbReference type="OrthoDB" id="2013972at2759"/>
<gene>
    <name evidence="13" type="ORF">DLAC_11614</name>
</gene>
<evidence type="ECO:0000256" key="5">
    <source>
        <dbReference type="ARBA" id="ARBA00022737"/>
    </source>
</evidence>
<dbReference type="EMBL" id="LODT01000025">
    <property type="protein sequence ID" value="KYQ93735.1"/>
    <property type="molecule type" value="Genomic_DNA"/>
</dbReference>
<evidence type="ECO:0000256" key="3">
    <source>
        <dbReference type="ARBA" id="ARBA00022574"/>
    </source>
</evidence>
<evidence type="ECO:0000256" key="9">
    <source>
        <dbReference type="ARBA" id="ARBA00022989"/>
    </source>
</evidence>
<dbReference type="GO" id="GO:0006888">
    <property type="term" value="P:endoplasmic reticulum to Golgi vesicle-mediated transport"/>
    <property type="evidence" value="ECO:0007669"/>
    <property type="project" value="TreeGrafter"/>
</dbReference>
<evidence type="ECO:0000256" key="12">
    <source>
        <dbReference type="SAM" id="Phobius"/>
    </source>
</evidence>
<evidence type="ECO:0000313" key="13">
    <source>
        <dbReference type="EMBL" id="KYQ93735.1"/>
    </source>
</evidence>
<evidence type="ECO:0000256" key="7">
    <source>
        <dbReference type="ARBA" id="ARBA00022892"/>
    </source>
</evidence>
<keyword evidence="5" id="KW-0677">Repeat</keyword>
<feature type="region of interest" description="Disordered" evidence="11">
    <location>
        <begin position="1"/>
        <end position="41"/>
    </location>
</feature>
<dbReference type="InterPro" id="IPR001680">
    <property type="entry name" value="WD40_rpt"/>
</dbReference>
<keyword evidence="2" id="KW-0813">Transport</keyword>
<dbReference type="InParanoid" id="A0A151ZIJ7"/>
<evidence type="ECO:0000313" key="14">
    <source>
        <dbReference type="Proteomes" id="UP000076078"/>
    </source>
</evidence>
<dbReference type="InterPro" id="IPR036322">
    <property type="entry name" value="WD40_repeat_dom_sf"/>
</dbReference>
<dbReference type="GO" id="GO:0003400">
    <property type="term" value="P:regulation of COPII vesicle coating"/>
    <property type="evidence" value="ECO:0007669"/>
    <property type="project" value="TreeGrafter"/>
</dbReference>
<dbReference type="GO" id="GO:0015031">
    <property type="term" value="P:protein transport"/>
    <property type="evidence" value="ECO:0007669"/>
    <property type="project" value="UniProtKB-KW"/>
</dbReference>
<dbReference type="GO" id="GO:0005789">
    <property type="term" value="C:endoplasmic reticulum membrane"/>
    <property type="evidence" value="ECO:0007669"/>
    <property type="project" value="UniProtKB-SubCell"/>
</dbReference>
<dbReference type="Pfam" id="PF00400">
    <property type="entry name" value="WD40"/>
    <property type="match status" value="2"/>
</dbReference>